<organism evidence="7 8">
    <name type="scientific">Capronia epimyces CBS 606.96</name>
    <dbReference type="NCBI Taxonomy" id="1182542"/>
    <lineage>
        <taxon>Eukaryota</taxon>
        <taxon>Fungi</taxon>
        <taxon>Dikarya</taxon>
        <taxon>Ascomycota</taxon>
        <taxon>Pezizomycotina</taxon>
        <taxon>Eurotiomycetes</taxon>
        <taxon>Chaetothyriomycetidae</taxon>
        <taxon>Chaetothyriales</taxon>
        <taxon>Herpotrichiellaceae</taxon>
        <taxon>Capronia</taxon>
    </lineage>
</organism>
<evidence type="ECO:0000313" key="8">
    <source>
        <dbReference type="Proteomes" id="UP000019478"/>
    </source>
</evidence>
<evidence type="ECO:0000256" key="1">
    <source>
        <dbReference type="ARBA" id="ARBA00004127"/>
    </source>
</evidence>
<dbReference type="STRING" id="1182542.W9XYC9"/>
<feature type="transmembrane region" description="Helical" evidence="6">
    <location>
        <begin position="225"/>
        <end position="246"/>
    </location>
</feature>
<evidence type="ECO:0000256" key="3">
    <source>
        <dbReference type="ARBA" id="ARBA00022692"/>
    </source>
</evidence>
<accession>W9XYC9</accession>
<keyword evidence="8" id="KW-1185">Reference proteome</keyword>
<dbReference type="Proteomes" id="UP000019478">
    <property type="component" value="Unassembled WGS sequence"/>
</dbReference>
<comment type="similarity">
    <text evidence="2">Belongs to the CCC1 family.</text>
</comment>
<keyword evidence="3 6" id="KW-0812">Transmembrane</keyword>
<feature type="transmembrane region" description="Helical" evidence="6">
    <location>
        <begin position="183"/>
        <end position="204"/>
    </location>
</feature>
<dbReference type="GeneID" id="19170053"/>
<protein>
    <submittedName>
        <fullName evidence="7">Uncharacterized protein</fullName>
    </submittedName>
</protein>
<dbReference type="Pfam" id="PF01988">
    <property type="entry name" value="VIT1"/>
    <property type="match status" value="1"/>
</dbReference>
<sequence>MSDKSSQRSLGDFWSTYRLDARVVADSILGLSDGLTVPFALTAGLTALGDTRVVILGGLAELIAGAISMGLGGYVGAKSEAESYNATDRNCDELICEEPDTARDYVQEYFEQFGLSEEDTKRVSDQIKASTPRFKEFLLQNHFQATKPDTGRPYLSALTLGISYFVGGFLPLIPYFLVPRDDVLAGLWWSIGLMGVVLLLFGYVKTGVVRGWTGRENYRACISGAVQMLVVGVFAAGAAVGLVRLINQT</sequence>
<dbReference type="AlphaFoldDB" id="W9XYC9"/>
<dbReference type="HOGENOM" id="CLU_038957_0_2_1"/>
<keyword evidence="4 6" id="KW-1133">Transmembrane helix</keyword>
<dbReference type="RefSeq" id="XP_007734253.1">
    <property type="nucleotide sequence ID" value="XM_007736063.1"/>
</dbReference>
<name>W9XYC9_9EURO</name>
<reference evidence="7 8" key="1">
    <citation type="submission" date="2013-03" db="EMBL/GenBank/DDBJ databases">
        <title>The Genome Sequence of Capronia epimyces CBS 606.96.</title>
        <authorList>
            <consortium name="The Broad Institute Genomics Platform"/>
            <person name="Cuomo C."/>
            <person name="de Hoog S."/>
            <person name="Gorbushina A."/>
            <person name="Walker B."/>
            <person name="Young S.K."/>
            <person name="Zeng Q."/>
            <person name="Gargeya S."/>
            <person name="Fitzgerald M."/>
            <person name="Haas B."/>
            <person name="Abouelleil A."/>
            <person name="Allen A.W."/>
            <person name="Alvarado L."/>
            <person name="Arachchi H.M."/>
            <person name="Berlin A.M."/>
            <person name="Chapman S.B."/>
            <person name="Gainer-Dewar J."/>
            <person name="Goldberg J."/>
            <person name="Griggs A."/>
            <person name="Gujja S."/>
            <person name="Hansen M."/>
            <person name="Howarth C."/>
            <person name="Imamovic A."/>
            <person name="Ireland A."/>
            <person name="Larimer J."/>
            <person name="McCowan C."/>
            <person name="Murphy C."/>
            <person name="Pearson M."/>
            <person name="Poon T.W."/>
            <person name="Priest M."/>
            <person name="Roberts A."/>
            <person name="Saif S."/>
            <person name="Shea T."/>
            <person name="Sisk P."/>
            <person name="Sykes S."/>
            <person name="Wortman J."/>
            <person name="Nusbaum C."/>
            <person name="Birren B."/>
        </authorList>
    </citation>
    <scope>NUCLEOTIDE SEQUENCE [LARGE SCALE GENOMIC DNA]</scope>
    <source>
        <strain evidence="7 8">CBS 606.96</strain>
    </source>
</reference>
<dbReference type="OrthoDB" id="73465at2759"/>
<dbReference type="GO" id="GO:0030026">
    <property type="term" value="P:intracellular manganese ion homeostasis"/>
    <property type="evidence" value="ECO:0007669"/>
    <property type="project" value="InterPro"/>
</dbReference>
<feature type="transmembrane region" description="Helical" evidence="6">
    <location>
        <begin position="154"/>
        <end position="177"/>
    </location>
</feature>
<proteinExistence type="inferred from homology"/>
<gene>
    <name evidence="7" type="ORF">A1O3_05943</name>
</gene>
<evidence type="ECO:0000313" key="7">
    <source>
        <dbReference type="EMBL" id="EXJ85268.1"/>
    </source>
</evidence>
<comment type="caution">
    <text evidence="7">The sequence shown here is derived from an EMBL/GenBank/DDBJ whole genome shotgun (WGS) entry which is preliminary data.</text>
</comment>
<evidence type="ECO:0000256" key="4">
    <source>
        <dbReference type="ARBA" id="ARBA00022989"/>
    </source>
</evidence>
<dbReference type="PANTHER" id="PTHR31851">
    <property type="entry name" value="FE(2+)/MN(2+) TRANSPORTER PCL1"/>
    <property type="match status" value="1"/>
</dbReference>
<dbReference type="EMBL" id="AMGY01000004">
    <property type="protein sequence ID" value="EXJ85268.1"/>
    <property type="molecule type" value="Genomic_DNA"/>
</dbReference>
<dbReference type="GO" id="GO:0005384">
    <property type="term" value="F:manganese ion transmembrane transporter activity"/>
    <property type="evidence" value="ECO:0007669"/>
    <property type="project" value="InterPro"/>
</dbReference>
<dbReference type="eggNOG" id="KOG4473">
    <property type="taxonomic scope" value="Eukaryota"/>
</dbReference>
<comment type="subcellular location">
    <subcellularLocation>
        <location evidence="1">Endomembrane system</location>
        <topology evidence="1">Multi-pass membrane protein</topology>
    </subcellularLocation>
</comment>
<dbReference type="InterPro" id="IPR008217">
    <property type="entry name" value="Ccc1_fam"/>
</dbReference>
<evidence type="ECO:0000256" key="2">
    <source>
        <dbReference type="ARBA" id="ARBA00007049"/>
    </source>
</evidence>
<evidence type="ECO:0000256" key="6">
    <source>
        <dbReference type="SAM" id="Phobius"/>
    </source>
</evidence>
<dbReference type="CDD" id="cd02435">
    <property type="entry name" value="CCC1"/>
    <property type="match status" value="1"/>
</dbReference>
<dbReference type="GO" id="GO:0012505">
    <property type="term" value="C:endomembrane system"/>
    <property type="evidence" value="ECO:0007669"/>
    <property type="project" value="UniProtKB-SubCell"/>
</dbReference>
<keyword evidence="5 6" id="KW-0472">Membrane</keyword>
<evidence type="ECO:0000256" key="5">
    <source>
        <dbReference type="ARBA" id="ARBA00023136"/>
    </source>
</evidence>